<dbReference type="EMBL" id="CM007389">
    <property type="protein sequence ID" value="ONK58750.1"/>
    <property type="molecule type" value="Genomic_DNA"/>
</dbReference>
<organism evidence="6 7">
    <name type="scientific">Asparagus officinalis</name>
    <name type="common">Garden asparagus</name>
    <dbReference type="NCBI Taxonomy" id="4686"/>
    <lineage>
        <taxon>Eukaryota</taxon>
        <taxon>Viridiplantae</taxon>
        <taxon>Streptophyta</taxon>
        <taxon>Embryophyta</taxon>
        <taxon>Tracheophyta</taxon>
        <taxon>Spermatophyta</taxon>
        <taxon>Magnoliopsida</taxon>
        <taxon>Liliopsida</taxon>
        <taxon>Asparagales</taxon>
        <taxon>Asparagaceae</taxon>
        <taxon>Asparagoideae</taxon>
        <taxon>Asparagus</taxon>
    </lineage>
</organism>
<dbReference type="InterPro" id="IPR003441">
    <property type="entry name" value="NAC-dom"/>
</dbReference>
<evidence type="ECO:0000259" key="5">
    <source>
        <dbReference type="PROSITE" id="PS51005"/>
    </source>
</evidence>
<evidence type="ECO:0000256" key="2">
    <source>
        <dbReference type="ARBA" id="ARBA00023125"/>
    </source>
</evidence>
<proteinExistence type="predicted"/>
<dbReference type="PANTHER" id="PTHR31079:SF2">
    <property type="entry name" value="NAC DOMAIN CONTAINING PROTEIN 44-RELATED"/>
    <property type="match status" value="1"/>
</dbReference>
<dbReference type="Proteomes" id="UP000243459">
    <property type="component" value="Chromosome 9"/>
</dbReference>
<dbReference type="Gene3D" id="2.170.150.80">
    <property type="entry name" value="NAC domain"/>
    <property type="match status" value="1"/>
</dbReference>
<accession>A0A5P1E849</accession>
<dbReference type="SUPFAM" id="SSF101941">
    <property type="entry name" value="NAC domain"/>
    <property type="match status" value="1"/>
</dbReference>
<dbReference type="GO" id="GO:0000976">
    <property type="term" value="F:transcription cis-regulatory region binding"/>
    <property type="evidence" value="ECO:0007669"/>
    <property type="project" value="TreeGrafter"/>
</dbReference>
<evidence type="ECO:0000256" key="3">
    <source>
        <dbReference type="ARBA" id="ARBA00023163"/>
    </source>
</evidence>
<dbReference type="Gramene" id="ONK58750">
    <property type="protein sequence ID" value="ONK58750"/>
    <property type="gene ID" value="A4U43_C09F16270"/>
</dbReference>
<dbReference type="OrthoDB" id="643388at2759"/>
<protein>
    <recommendedName>
        <fullName evidence="5">NAC domain-containing protein</fullName>
    </recommendedName>
</protein>
<keyword evidence="1" id="KW-0805">Transcription regulation</keyword>
<feature type="domain" description="NAC" evidence="5">
    <location>
        <begin position="57"/>
        <end position="216"/>
    </location>
</feature>
<reference evidence="7" key="1">
    <citation type="journal article" date="2017" name="Nat. Commun.">
        <title>The asparagus genome sheds light on the origin and evolution of a young Y chromosome.</title>
        <authorList>
            <person name="Harkess A."/>
            <person name="Zhou J."/>
            <person name="Xu C."/>
            <person name="Bowers J.E."/>
            <person name="Van der Hulst R."/>
            <person name="Ayyampalayam S."/>
            <person name="Mercati F."/>
            <person name="Riccardi P."/>
            <person name="McKain M.R."/>
            <person name="Kakrana A."/>
            <person name="Tang H."/>
            <person name="Ray J."/>
            <person name="Groenendijk J."/>
            <person name="Arikit S."/>
            <person name="Mathioni S.M."/>
            <person name="Nakano M."/>
            <person name="Shan H."/>
            <person name="Telgmann-Rauber A."/>
            <person name="Kanno A."/>
            <person name="Yue Z."/>
            <person name="Chen H."/>
            <person name="Li W."/>
            <person name="Chen Y."/>
            <person name="Xu X."/>
            <person name="Zhang Y."/>
            <person name="Luo S."/>
            <person name="Chen H."/>
            <person name="Gao J."/>
            <person name="Mao Z."/>
            <person name="Pires J.C."/>
            <person name="Luo M."/>
            <person name="Kudrna D."/>
            <person name="Wing R.A."/>
            <person name="Meyers B.C."/>
            <person name="Yi K."/>
            <person name="Kong H."/>
            <person name="Lavrijsen P."/>
            <person name="Sunseri F."/>
            <person name="Falavigna A."/>
            <person name="Ye Y."/>
            <person name="Leebens-Mack J.H."/>
            <person name="Chen G."/>
        </authorList>
    </citation>
    <scope>NUCLEOTIDE SEQUENCE [LARGE SCALE GENOMIC DNA]</scope>
    <source>
        <strain evidence="7">cv. DH0086</strain>
    </source>
</reference>
<keyword evidence="7" id="KW-1185">Reference proteome</keyword>
<gene>
    <name evidence="6" type="ORF">A4U43_C09F16270</name>
</gene>
<dbReference type="Pfam" id="PF02365">
    <property type="entry name" value="NAM"/>
    <property type="match status" value="1"/>
</dbReference>
<keyword evidence="2" id="KW-0238">DNA-binding</keyword>
<dbReference type="PANTHER" id="PTHR31079">
    <property type="entry name" value="NAC DOMAIN-CONTAINING PROTEIN 73"/>
    <property type="match status" value="1"/>
</dbReference>
<name>A0A5P1E849_ASPOF</name>
<evidence type="ECO:0000313" key="6">
    <source>
        <dbReference type="EMBL" id="ONK58750.1"/>
    </source>
</evidence>
<dbReference type="InterPro" id="IPR044799">
    <property type="entry name" value="SOG1-like"/>
</dbReference>
<dbReference type="GO" id="GO:0003700">
    <property type="term" value="F:DNA-binding transcription factor activity"/>
    <property type="evidence" value="ECO:0007669"/>
    <property type="project" value="InterPro"/>
</dbReference>
<keyword evidence="3" id="KW-0804">Transcription</keyword>
<evidence type="ECO:0000256" key="1">
    <source>
        <dbReference type="ARBA" id="ARBA00023015"/>
    </source>
</evidence>
<dbReference type="InterPro" id="IPR036093">
    <property type="entry name" value="NAC_dom_sf"/>
</dbReference>
<dbReference type="FunFam" id="2.170.150.80:FF:000009">
    <property type="entry name" value="NAC domain-containing protein 8"/>
    <property type="match status" value="1"/>
</dbReference>
<dbReference type="PROSITE" id="PS51005">
    <property type="entry name" value="NAC"/>
    <property type="match status" value="1"/>
</dbReference>
<sequence>MARTWLVNARGIARKVKNANRFSNYQIKELGIEAHRECPSCNHIIDNSDVSLEWPGLPAGVKFDPTDIELLEHLAGKTGLAKAHMFIDEFIPTVEDARGICYTHPENLPGVKKDGSSIHFFHRISNAYATGHRKRRKIGECNSTSEERVRWHKTGKTKPVMENGVPKGWKKIMVLYRSLKKGCKPDKANWVMHQYHLGIDEDEKDGELVVSKIFYQQNTKLTEGDAEKVQDSDVSVGTCPTTPKTVTPELRRAEKLSPLSETHEYNASPLSETHEYNAQKELHLECEVPPSVTQQMDNGVNSLWLAGESQAVEEFDPTAIDESLLCHEVLDSFGLANPDLDHGRNDMLNRNAKTAPLFSDLDNIIIDTPPDFQLADLQFGSQDSISSWLDRL</sequence>
<evidence type="ECO:0000256" key="4">
    <source>
        <dbReference type="ARBA" id="ARBA00023242"/>
    </source>
</evidence>
<evidence type="ECO:0000313" key="7">
    <source>
        <dbReference type="Proteomes" id="UP000243459"/>
    </source>
</evidence>
<keyword evidence="4" id="KW-0539">Nucleus</keyword>
<dbReference type="GO" id="GO:0005634">
    <property type="term" value="C:nucleus"/>
    <property type="evidence" value="ECO:0007669"/>
    <property type="project" value="TreeGrafter"/>
</dbReference>
<dbReference type="OMA" id="FFFHKTV"/>
<dbReference type="AlphaFoldDB" id="A0A5P1E849"/>